<dbReference type="InterPro" id="IPR017871">
    <property type="entry name" value="ABC_transporter-like_CS"/>
</dbReference>
<keyword evidence="3" id="KW-1003">Cell membrane</keyword>
<keyword evidence="7" id="KW-0029">Amino-acid transport</keyword>
<dbReference type="InterPro" id="IPR045865">
    <property type="entry name" value="ACT-like_dom_sf"/>
</dbReference>
<keyword evidence="10" id="KW-0378">Hydrolase</keyword>
<dbReference type="GO" id="GO:0005524">
    <property type="term" value="F:ATP binding"/>
    <property type="evidence" value="ECO:0007669"/>
    <property type="project" value="UniProtKB-KW"/>
</dbReference>
<keyword evidence="5 10" id="KW-0067">ATP-binding</keyword>
<evidence type="ECO:0000259" key="9">
    <source>
        <dbReference type="PROSITE" id="PS50893"/>
    </source>
</evidence>
<proteinExistence type="inferred from homology"/>
<dbReference type="PANTHER" id="PTHR43166:SF30">
    <property type="entry name" value="METHIONINE IMPORT ATP-BINDING PROTEIN METN"/>
    <property type="match status" value="1"/>
</dbReference>
<protein>
    <submittedName>
        <fullName evidence="10">Methionine import ATP-binding protein MetN</fullName>
        <ecNumber evidence="10">3.6.3.-</ecNumber>
    </submittedName>
</protein>
<evidence type="ECO:0000256" key="2">
    <source>
        <dbReference type="ARBA" id="ARBA00022448"/>
    </source>
</evidence>
<dbReference type="InterPro" id="IPR003593">
    <property type="entry name" value="AAA+_ATPase"/>
</dbReference>
<dbReference type="InterPro" id="IPR041701">
    <property type="entry name" value="MetN_ABC"/>
</dbReference>
<dbReference type="EMBL" id="CACRUX010000052">
    <property type="protein sequence ID" value="VYU17263.1"/>
    <property type="molecule type" value="Genomic_DNA"/>
</dbReference>
<evidence type="ECO:0000256" key="3">
    <source>
        <dbReference type="ARBA" id="ARBA00022475"/>
    </source>
</evidence>
<name>A0A6N3CUZ6_9FIRM</name>
<dbReference type="Pfam" id="PF09383">
    <property type="entry name" value="NIL"/>
    <property type="match status" value="1"/>
</dbReference>
<dbReference type="SUPFAM" id="SSF52540">
    <property type="entry name" value="P-loop containing nucleoside triphosphate hydrolases"/>
    <property type="match status" value="1"/>
</dbReference>
<reference evidence="10" key="1">
    <citation type="submission" date="2019-11" db="EMBL/GenBank/DDBJ databases">
        <authorList>
            <person name="Feng L."/>
        </authorList>
    </citation>
    <scope>NUCLEOTIDE SEQUENCE</scope>
    <source>
        <strain evidence="10">VrattiLFYP33</strain>
    </source>
</reference>
<feature type="domain" description="ABC transporter" evidence="9">
    <location>
        <begin position="2"/>
        <end position="241"/>
    </location>
</feature>
<comment type="similarity">
    <text evidence="1">Belongs to the ABC transporter superfamily.</text>
</comment>
<dbReference type="InterPro" id="IPR003439">
    <property type="entry name" value="ABC_transporter-like_ATP-bd"/>
</dbReference>
<evidence type="ECO:0000256" key="6">
    <source>
        <dbReference type="ARBA" id="ARBA00022967"/>
    </source>
</evidence>
<dbReference type="FunFam" id="3.40.50.300:FF:000056">
    <property type="entry name" value="Cell division ATP-binding protein FtsE"/>
    <property type="match status" value="1"/>
</dbReference>
<dbReference type="EC" id="3.6.3.-" evidence="10"/>
<dbReference type="RefSeq" id="WP_021840667.1">
    <property type="nucleotide sequence ID" value="NZ_CACRUX010000052.1"/>
</dbReference>
<accession>A0A6N3CUZ6</accession>
<evidence type="ECO:0000256" key="1">
    <source>
        <dbReference type="ARBA" id="ARBA00005417"/>
    </source>
</evidence>
<dbReference type="GO" id="GO:0005886">
    <property type="term" value="C:plasma membrane"/>
    <property type="evidence" value="ECO:0007669"/>
    <property type="project" value="UniProtKB-ARBA"/>
</dbReference>
<gene>
    <name evidence="10" type="primary">metN_2</name>
    <name evidence="10" type="ORF">VRLFYP33_01358</name>
</gene>
<dbReference type="SMART" id="SM00930">
    <property type="entry name" value="NIL"/>
    <property type="match status" value="1"/>
</dbReference>
<keyword evidence="8" id="KW-0472">Membrane</keyword>
<keyword evidence="4" id="KW-0547">Nucleotide-binding</keyword>
<dbReference type="Pfam" id="PF00005">
    <property type="entry name" value="ABC_tran"/>
    <property type="match status" value="1"/>
</dbReference>
<keyword evidence="2" id="KW-0813">Transport</keyword>
<evidence type="ECO:0000256" key="8">
    <source>
        <dbReference type="ARBA" id="ARBA00023136"/>
    </source>
</evidence>
<dbReference type="PANTHER" id="PTHR43166">
    <property type="entry name" value="AMINO ACID IMPORT ATP-BINDING PROTEIN"/>
    <property type="match status" value="1"/>
</dbReference>
<dbReference type="GO" id="GO:0006865">
    <property type="term" value="P:amino acid transport"/>
    <property type="evidence" value="ECO:0007669"/>
    <property type="project" value="UniProtKB-KW"/>
</dbReference>
<dbReference type="GO" id="GO:0016887">
    <property type="term" value="F:ATP hydrolysis activity"/>
    <property type="evidence" value="ECO:0007669"/>
    <property type="project" value="InterPro"/>
</dbReference>
<dbReference type="AlphaFoldDB" id="A0A6N3CUZ6"/>
<evidence type="ECO:0000313" key="10">
    <source>
        <dbReference type="EMBL" id="VYU17263.1"/>
    </source>
</evidence>
<dbReference type="CDD" id="cd03258">
    <property type="entry name" value="ABC_MetN_methionine_transporter"/>
    <property type="match status" value="1"/>
</dbReference>
<dbReference type="Gene3D" id="3.30.70.260">
    <property type="match status" value="1"/>
</dbReference>
<sequence length="340" mass="37843">MIELRHIDKEFIIKKQHVKALQDVSLTVQDGDIFGIVGFSGAGKSTLLRMVNALEEPTAGEVLIDGVNINELSHNELRKVRKGIGMIFQSFNLLNSKTVFDNIAIPLRLNKVAEDVIEKRVKELLEFVNLPDRANAYPTQLSGGQKQRVGIARALATNPSILLCDEATSALDPETTEQILKLLKRINKEFNITILLVTHEINVIQEICNRVAVMEHGRVVEMGTVLDVFSHPTQSMTKRFVQTVIPERIPDNVVAQLKADTRPYELVKLRFLGDAVTKNVIYEVNRKFNVETNIVFASVNQLQDSALGIFILQVVGAAADLDAAKKYMCDAGLECEVITL</sequence>
<evidence type="ECO:0000256" key="7">
    <source>
        <dbReference type="ARBA" id="ARBA00022970"/>
    </source>
</evidence>
<dbReference type="InterPro" id="IPR050086">
    <property type="entry name" value="MetN_ABC_transporter-like"/>
</dbReference>
<dbReference type="Gene3D" id="3.40.50.300">
    <property type="entry name" value="P-loop containing nucleotide triphosphate hydrolases"/>
    <property type="match status" value="1"/>
</dbReference>
<evidence type="ECO:0000256" key="5">
    <source>
        <dbReference type="ARBA" id="ARBA00022840"/>
    </source>
</evidence>
<keyword evidence="6" id="KW-1278">Translocase</keyword>
<dbReference type="InterPro" id="IPR018449">
    <property type="entry name" value="NIL_domain"/>
</dbReference>
<dbReference type="PROSITE" id="PS00211">
    <property type="entry name" value="ABC_TRANSPORTER_1"/>
    <property type="match status" value="1"/>
</dbReference>
<dbReference type="PROSITE" id="PS50893">
    <property type="entry name" value="ABC_TRANSPORTER_2"/>
    <property type="match status" value="1"/>
</dbReference>
<dbReference type="SMART" id="SM00382">
    <property type="entry name" value="AAA"/>
    <property type="match status" value="1"/>
</dbReference>
<organism evidence="10">
    <name type="scientific">Veillonella ratti</name>
    <dbReference type="NCBI Taxonomy" id="103892"/>
    <lineage>
        <taxon>Bacteria</taxon>
        <taxon>Bacillati</taxon>
        <taxon>Bacillota</taxon>
        <taxon>Negativicutes</taxon>
        <taxon>Veillonellales</taxon>
        <taxon>Veillonellaceae</taxon>
        <taxon>Veillonella</taxon>
    </lineage>
</organism>
<evidence type="ECO:0000256" key="4">
    <source>
        <dbReference type="ARBA" id="ARBA00022741"/>
    </source>
</evidence>
<dbReference type="InterPro" id="IPR027417">
    <property type="entry name" value="P-loop_NTPase"/>
</dbReference>
<dbReference type="SUPFAM" id="SSF55021">
    <property type="entry name" value="ACT-like"/>
    <property type="match status" value="1"/>
</dbReference>